<dbReference type="PANTHER" id="PTHR31967">
    <property type="entry name" value="GROUNDHOG (HEDGEHOG-LIKE FAMILY)-RELATED"/>
    <property type="match status" value="1"/>
</dbReference>
<sequence>MFDSDYTSHLFPTLISSDNHALSTTTQALSTTTTLATTTTTDYLNNNTHELSTTPWDAPAMSSMVTEPGMCTYQTCDPATNQISEVPVPCGCHPGQKPANLPTPGPMPPDCYMNNDGYVCCDRELEEMLSKTFDEFKESRCGPQTTANKQALASFVQKKLEIMMPNMTIEAVIGNSDFVAKVQFSGSGMCKIRRNCQ</sequence>
<name>A0A914DY33_9BILA</name>
<dbReference type="WBParaSite" id="ACRNAN_scaffold4756.g17518.t1">
    <property type="protein sequence ID" value="ACRNAN_scaffold4756.g17518.t1"/>
    <property type="gene ID" value="ACRNAN_scaffold4756.g17518"/>
</dbReference>
<organism evidence="1 2">
    <name type="scientific">Acrobeloides nanus</name>
    <dbReference type="NCBI Taxonomy" id="290746"/>
    <lineage>
        <taxon>Eukaryota</taxon>
        <taxon>Metazoa</taxon>
        <taxon>Ecdysozoa</taxon>
        <taxon>Nematoda</taxon>
        <taxon>Chromadorea</taxon>
        <taxon>Rhabditida</taxon>
        <taxon>Tylenchina</taxon>
        <taxon>Cephalobomorpha</taxon>
        <taxon>Cephaloboidea</taxon>
        <taxon>Cephalobidae</taxon>
        <taxon>Acrobeloides</taxon>
    </lineage>
</organism>
<proteinExistence type="predicted"/>
<evidence type="ECO:0000313" key="2">
    <source>
        <dbReference type="WBParaSite" id="ACRNAN_scaffold4756.g17518.t1"/>
    </source>
</evidence>
<dbReference type="Proteomes" id="UP000887540">
    <property type="component" value="Unplaced"/>
</dbReference>
<dbReference type="AlphaFoldDB" id="A0A914DY33"/>
<keyword evidence="1" id="KW-1185">Reference proteome</keyword>
<evidence type="ECO:0000313" key="1">
    <source>
        <dbReference type="Proteomes" id="UP000887540"/>
    </source>
</evidence>
<accession>A0A914DY33</accession>
<protein>
    <submittedName>
        <fullName evidence="2">Ground-like domain-containing protein</fullName>
    </submittedName>
</protein>
<reference evidence="2" key="1">
    <citation type="submission" date="2022-11" db="UniProtKB">
        <authorList>
            <consortium name="WormBaseParasite"/>
        </authorList>
    </citation>
    <scope>IDENTIFICATION</scope>
</reference>